<accession>A0A9W6SKE8</accession>
<reference evidence="1" key="1">
    <citation type="submission" date="2023-03" db="EMBL/GenBank/DDBJ databases">
        <title>Actinorhabdospora filicis NBRC 111898.</title>
        <authorList>
            <person name="Ichikawa N."/>
            <person name="Sato H."/>
            <person name="Tonouchi N."/>
        </authorList>
    </citation>
    <scope>NUCLEOTIDE SEQUENCE</scope>
    <source>
        <strain evidence="1">NBRC 111898</strain>
    </source>
</reference>
<dbReference type="Gene3D" id="3.40.30.10">
    <property type="entry name" value="Glutaredoxin"/>
    <property type="match status" value="1"/>
</dbReference>
<dbReference type="AlphaFoldDB" id="A0A9W6SKE8"/>
<dbReference type="EMBL" id="BSTX01000001">
    <property type="protein sequence ID" value="GLZ77447.1"/>
    <property type="molecule type" value="Genomic_DNA"/>
</dbReference>
<comment type="caution">
    <text evidence="1">The sequence shown here is derived from an EMBL/GenBank/DDBJ whole genome shotgun (WGS) entry which is preliminary data.</text>
</comment>
<dbReference type="SUPFAM" id="SSF52833">
    <property type="entry name" value="Thioredoxin-like"/>
    <property type="match status" value="1"/>
</dbReference>
<organism evidence="1 2">
    <name type="scientific">Actinorhabdospora filicis</name>
    <dbReference type="NCBI Taxonomy" id="1785913"/>
    <lineage>
        <taxon>Bacteria</taxon>
        <taxon>Bacillati</taxon>
        <taxon>Actinomycetota</taxon>
        <taxon>Actinomycetes</taxon>
        <taxon>Micromonosporales</taxon>
        <taxon>Micromonosporaceae</taxon>
        <taxon>Actinorhabdospora</taxon>
    </lineage>
</organism>
<dbReference type="InterPro" id="IPR036249">
    <property type="entry name" value="Thioredoxin-like_sf"/>
</dbReference>
<dbReference type="RefSeq" id="WP_285662552.1">
    <property type="nucleotide sequence ID" value="NZ_BSTX01000001.1"/>
</dbReference>
<dbReference type="Pfam" id="PF05768">
    <property type="entry name" value="Glrx-like"/>
    <property type="match status" value="1"/>
</dbReference>
<gene>
    <name evidence="1" type="ORF">Afil01_22540</name>
</gene>
<evidence type="ECO:0000313" key="1">
    <source>
        <dbReference type="EMBL" id="GLZ77447.1"/>
    </source>
</evidence>
<proteinExistence type="predicted"/>
<dbReference type="InterPro" id="IPR008554">
    <property type="entry name" value="Glutaredoxin-like"/>
</dbReference>
<name>A0A9W6SKE8_9ACTN</name>
<evidence type="ECO:0000313" key="2">
    <source>
        <dbReference type="Proteomes" id="UP001165079"/>
    </source>
</evidence>
<dbReference type="Proteomes" id="UP001165079">
    <property type="component" value="Unassembled WGS sequence"/>
</dbReference>
<keyword evidence="2" id="KW-1185">Reference proteome</keyword>
<sequence length="84" mass="9570">MSDDWPARVVLLTSPGCHLCEEARAAMARVARRTGADWAEVSLADRMDLWRDYGDRLPVVILDGREHGYWEVEEERLVRDLTGG</sequence>
<protein>
    <submittedName>
        <fullName evidence="1">Thioredoxin family protein</fullName>
    </submittedName>
</protein>